<protein>
    <submittedName>
        <fullName evidence="2">Uncharacterized protein</fullName>
    </submittedName>
</protein>
<sequence length="78" mass="8687">MHYLSKLALFCLLTVTLVQEGGCANKYSKQVVSNLSRDNIDLQDQLFSAENTIKRLEAELEAVREVAGSNTCKTTDLH</sequence>
<accession>A0A2M7XDQ0</accession>
<dbReference type="Proteomes" id="UP000231263">
    <property type="component" value="Unassembled WGS sequence"/>
</dbReference>
<comment type="caution">
    <text evidence="2">The sequence shown here is derived from an EMBL/GenBank/DDBJ whole genome shotgun (WGS) entry which is preliminary data.</text>
</comment>
<dbReference type="AlphaFoldDB" id="A0A2M7XDQ0"/>
<reference evidence="3" key="1">
    <citation type="submission" date="2017-09" db="EMBL/GenBank/DDBJ databases">
        <title>Depth-based differentiation of microbial function through sediment-hosted aquifers and enrichment of novel symbionts in the deep terrestrial subsurface.</title>
        <authorList>
            <person name="Probst A.J."/>
            <person name="Ladd B."/>
            <person name="Jarett J.K."/>
            <person name="Geller-Mcgrath D.E."/>
            <person name="Sieber C.M.K."/>
            <person name="Emerson J.B."/>
            <person name="Anantharaman K."/>
            <person name="Thomas B.C."/>
            <person name="Malmstrom R."/>
            <person name="Stieglmeier M."/>
            <person name="Klingl A."/>
            <person name="Woyke T."/>
            <person name="Ryan C.M."/>
            <person name="Banfield J.F."/>
        </authorList>
    </citation>
    <scope>NUCLEOTIDE SEQUENCE [LARGE SCALE GENOMIC DNA]</scope>
</reference>
<gene>
    <name evidence="2" type="ORF">CO173_03985</name>
</gene>
<organism evidence="2 3">
    <name type="scientific">Candidatus Uhrbacteria bacterium CG_4_9_14_3_um_filter_41_35</name>
    <dbReference type="NCBI Taxonomy" id="1975034"/>
    <lineage>
        <taxon>Bacteria</taxon>
        <taxon>Candidatus Uhriibacteriota</taxon>
    </lineage>
</organism>
<dbReference type="EMBL" id="PFWT01000019">
    <property type="protein sequence ID" value="PJA46007.1"/>
    <property type="molecule type" value="Genomic_DNA"/>
</dbReference>
<name>A0A2M7XDQ0_9BACT</name>
<evidence type="ECO:0000313" key="2">
    <source>
        <dbReference type="EMBL" id="PJA46007.1"/>
    </source>
</evidence>
<evidence type="ECO:0000256" key="1">
    <source>
        <dbReference type="SAM" id="Coils"/>
    </source>
</evidence>
<proteinExistence type="predicted"/>
<evidence type="ECO:0000313" key="3">
    <source>
        <dbReference type="Proteomes" id="UP000231263"/>
    </source>
</evidence>
<keyword evidence="1" id="KW-0175">Coiled coil</keyword>
<feature type="coiled-coil region" evidence="1">
    <location>
        <begin position="39"/>
        <end position="66"/>
    </location>
</feature>